<protein>
    <recommendedName>
        <fullName evidence="5">Gram-positive cocci surface proteins LPxTG domain-containing protein</fullName>
    </recommendedName>
</protein>
<keyword evidence="4" id="KW-1185">Reference proteome</keyword>
<evidence type="ECO:0000313" key="3">
    <source>
        <dbReference type="EMBL" id="NYE96579.1"/>
    </source>
</evidence>
<feature type="signal peptide" evidence="2">
    <location>
        <begin position="1"/>
        <end position="27"/>
    </location>
</feature>
<keyword evidence="1" id="KW-0472">Membrane</keyword>
<organism evidence="3 4">
    <name type="scientific">Psychromicrobium silvestre</name>
    <dbReference type="NCBI Taxonomy" id="1645614"/>
    <lineage>
        <taxon>Bacteria</taxon>
        <taxon>Bacillati</taxon>
        <taxon>Actinomycetota</taxon>
        <taxon>Actinomycetes</taxon>
        <taxon>Micrococcales</taxon>
        <taxon>Micrococcaceae</taxon>
        <taxon>Psychromicrobium</taxon>
    </lineage>
</organism>
<dbReference type="EMBL" id="JACBYQ010000002">
    <property type="protein sequence ID" value="NYE96579.1"/>
    <property type="molecule type" value="Genomic_DNA"/>
</dbReference>
<dbReference type="AlphaFoldDB" id="A0A7Y9LVW6"/>
<keyword evidence="1" id="KW-0812">Transmembrane</keyword>
<accession>A0A7Y9LVW6</accession>
<dbReference type="Proteomes" id="UP000521748">
    <property type="component" value="Unassembled WGS sequence"/>
</dbReference>
<sequence>MKLWRHSVLMLALILGASLCFAPAAQAAGELELSRDGSSWGQSLPGPLFDSAQKLVPGSSISAEFWVRNGAASAGKLSVELNGALGELLQSGLLGLSLTSSSGTSWNASSGQSPRLLVAQIAPGSRQKLTLQASLAAAAANDTQLRKVPVSLQLILSESVESGATVQPALPNTGVVLLPLFLGSALAIGGYLAVWSARRRQSTEAGLSAQQGFSAGGGSQ</sequence>
<feature type="transmembrane region" description="Helical" evidence="1">
    <location>
        <begin position="175"/>
        <end position="194"/>
    </location>
</feature>
<keyword evidence="1" id="KW-1133">Transmembrane helix</keyword>
<gene>
    <name evidence="3" type="ORF">FHU41_002829</name>
</gene>
<evidence type="ECO:0000313" key="4">
    <source>
        <dbReference type="Proteomes" id="UP000521748"/>
    </source>
</evidence>
<dbReference type="RefSeq" id="WP_179390216.1">
    <property type="nucleotide sequence ID" value="NZ_JACBYQ010000002.1"/>
</dbReference>
<name>A0A7Y9LVW6_9MICC</name>
<evidence type="ECO:0008006" key="5">
    <source>
        <dbReference type="Google" id="ProtNLM"/>
    </source>
</evidence>
<comment type="caution">
    <text evidence="3">The sequence shown here is derived from an EMBL/GenBank/DDBJ whole genome shotgun (WGS) entry which is preliminary data.</text>
</comment>
<proteinExistence type="predicted"/>
<reference evidence="3 4" key="1">
    <citation type="submission" date="2020-07" db="EMBL/GenBank/DDBJ databases">
        <title>Sequencing the genomes of 1000 actinobacteria strains.</title>
        <authorList>
            <person name="Klenk H.-P."/>
        </authorList>
    </citation>
    <scope>NUCLEOTIDE SEQUENCE [LARGE SCALE GENOMIC DNA]</scope>
    <source>
        <strain evidence="3 4">DSM 102047</strain>
    </source>
</reference>
<feature type="chain" id="PRO_5031084083" description="Gram-positive cocci surface proteins LPxTG domain-containing protein" evidence="2">
    <location>
        <begin position="28"/>
        <end position="220"/>
    </location>
</feature>
<keyword evidence="2" id="KW-0732">Signal</keyword>
<evidence type="ECO:0000256" key="2">
    <source>
        <dbReference type="SAM" id="SignalP"/>
    </source>
</evidence>
<evidence type="ECO:0000256" key="1">
    <source>
        <dbReference type="SAM" id="Phobius"/>
    </source>
</evidence>